<dbReference type="GO" id="GO:0051123">
    <property type="term" value="P:RNA polymerase II preinitiation complex assembly"/>
    <property type="evidence" value="ECO:0007669"/>
    <property type="project" value="InterPro"/>
</dbReference>
<accession>A0AA38H6U3</accession>
<comment type="similarity">
    <text evidence="2">Belongs to the TAF11 family.</text>
</comment>
<proteinExistence type="inferred from homology"/>
<organism evidence="8 9">
    <name type="scientific">Dioszegia hungarica</name>
    <dbReference type="NCBI Taxonomy" id="4972"/>
    <lineage>
        <taxon>Eukaryota</taxon>
        <taxon>Fungi</taxon>
        <taxon>Dikarya</taxon>
        <taxon>Basidiomycota</taxon>
        <taxon>Agaricomycotina</taxon>
        <taxon>Tremellomycetes</taxon>
        <taxon>Tremellales</taxon>
        <taxon>Bulleribasidiaceae</taxon>
        <taxon>Dioszegia</taxon>
    </lineage>
</organism>
<feature type="compositionally biased region" description="Acidic residues" evidence="6">
    <location>
        <begin position="102"/>
        <end position="111"/>
    </location>
</feature>
<dbReference type="PANTHER" id="PTHR13218">
    <property type="entry name" value="TRANSCRIPTION INITIATION FACTOR TFIID SUBUNIT 11-RELATED"/>
    <property type="match status" value="1"/>
</dbReference>
<dbReference type="GO" id="GO:0005669">
    <property type="term" value="C:transcription factor TFIID complex"/>
    <property type="evidence" value="ECO:0007669"/>
    <property type="project" value="InterPro"/>
</dbReference>
<feature type="region of interest" description="Disordered" evidence="6">
    <location>
        <begin position="22"/>
        <end position="111"/>
    </location>
</feature>
<name>A0AA38H6U3_9TREE</name>
<dbReference type="EMBL" id="JAKWFO010000005">
    <property type="protein sequence ID" value="KAI9635088.1"/>
    <property type="molecule type" value="Genomic_DNA"/>
</dbReference>
<dbReference type="InterPro" id="IPR006809">
    <property type="entry name" value="TAFII28_dom"/>
</dbReference>
<dbReference type="InterPro" id="IPR045127">
    <property type="entry name" value="TAF11-like"/>
</dbReference>
<sequence>MSQPFPQPSFLALPTFAQAPSIAGGTAASSSSSKGLHLPSGAAAPRKRKPYPNAKSGPQGKRKKSGVNDSRELDERDDVDEADLVGAAETAEGGRGMREMDENYDEVEEDEGDEEVLQVDDGAGVIAGAVDSGVAAAGAGRAGAAGRAGRGGKKGALVDVDLEAVKARGKAMKGDQMALRDVLDPEAAKRFDAFTSVVIPVKAIKKLNREMYDQTADPTLRYMGGLAKIFVAEVVEIAKDLQPRSDHPTGPLKPYHLKLARQVLEERGMLESSTSRDSAVLRPRKSLFRR</sequence>
<evidence type="ECO:0000256" key="2">
    <source>
        <dbReference type="ARBA" id="ARBA00009788"/>
    </source>
</evidence>
<evidence type="ECO:0000313" key="8">
    <source>
        <dbReference type="EMBL" id="KAI9635088.1"/>
    </source>
</evidence>
<keyword evidence="4" id="KW-0804">Transcription</keyword>
<dbReference type="GeneID" id="77727739"/>
<keyword evidence="5" id="KW-0539">Nucleus</keyword>
<dbReference type="Proteomes" id="UP001164286">
    <property type="component" value="Unassembled WGS sequence"/>
</dbReference>
<evidence type="ECO:0000256" key="4">
    <source>
        <dbReference type="ARBA" id="ARBA00023163"/>
    </source>
</evidence>
<dbReference type="SUPFAM" id="SSF47113">
    <property type="entry name" value="Histone-fold"/>
    <property type="match status" value="1"/>
</dbReference>
<dbReference type="Gene3D" id="1.10.20.10">
    <property type="entry name" value="Histone, subunit A"/>
    <property type="match status" value="1"/>
</dbReference>
<keyword evidence="3" id="KW-0805">Transcription regulation</keyword>
<gene>
    <name evidence="8" type="ORF">MKK02DRAFT_32591</name>
</gene>
<comment type="caution">
    <text evidence="8">The sequence shown here is derived from an EMBL/GenBank/DDBJ whole genome shotgun (WGS) entry which is preliminary data.</text>
</comment>
<feature type="compositionally biased region" description="Low complexity" evidence="6">
    <location>
        <begin position="22"/>
        <end position="41"/>
    </location>
</feature>
<keyword evidence="9" id="KW-1185">Reference proteome</keyword>
<dbReference type="InterPro" id="IPR009072">
    <property type="entry name" value="Histone-fold"/>
</dbReference>
<protein>
    <recommendedName>
        <fullName evidence="7">TAFII28-like protein domain-containing protein</fullName>
    </recommendedName>
</protein>
<dbReference type="PANTHER" id="PTHR13218:SF8">
    <property type="entry name" value="TRANSCRIPTION INITIATION FACTOR TFIID SUBUNIT 11"/>
    <property type="match status" value="1"/>
</dbReference>
<comment type="subcellular location">
    <subcellularLocation>
        <location evidence="1">Nucleus</location>
    </subcellularLocation>
</comment>
<evidence type="ECO:0000256" key="6">
    <source>
        <dbReference type="SAM" id="MobiDB-lite"/>
    </source>
</evidence>
<evidence type="ECO:0000256" key="3">
    <source>
        <dbReference type="ARBA" id="ARBA00023015"/>
    </source>
</evidence>
<feature type="domain" description="TAFII28-like protein" evidence="7">
    <location>
        <begin position="180"/>
        <end position="261"/>
    </location>
</feature>
<reference evidence="8" key="1">
    <citation type="journal article" date="2022" name="G3 (Bethesda)">
        <title>High quality genome of the basidiomycete yeast Dioszegia hungarica PDD-24b-2 isolated from cloud water.</title>
        <authorList>
            <person name="Jarrige D."/>
            <person name="Haridas S."/>
            <person name="Bleykasten-Grosshans C."/>
            <person name="Joly M."/>
            <person name="Nadalig T."/>
            <person name="Sancelme M."/>
            <person name="Vuilleumier S."/>
            <person name="Grigoriev I.V."/>
            <person name="Amato P."/>
            <person name="Bringel F."/>
        </authorList>
    </citation>
    <scope>NUCLEOTIDE SEQUENCE</scope>
    <source>
        <strain evidence="8">PDD-24b-2</strain>
    </source>
</reference>
<feature type="region of interest" description="Disordered" evidence="6">
    <location>
        <begin position="268"/>
        <end position="290"/>
    </location>
</feature>
<dbReference type="GO" id="GO:0046982">
    <property type="term" value="F:protein heterodimerization activity"/>
    <property type="evidence" value="ECO:0007669"/>
    <property type="project" value="InterPro"/>
</dbReference>
<dbReference type="AlphaFoldDB" id="A0AA38H6U3"/>
<evidence type="ECO:0000313" key="9">
    <source>
        <dbReference type="Proteomes" id="UP001164286"/>
    </source>
</evidence>
<dbReference type="Pfam" id="PF04719">
    <property type="entry name" value="TAFII28"/>
    <property type="match status" value="1"/>
</dbReference>
<evidence type="ECO:0000256" key="5">
    <source>
        <dbReference type="ARBA" id="ARBA00023242"/>
    </source>
</evidence>
<evidence type="ECO:0000259" key="7">
    <source>
        <dbReference type="Pfam" id="PF04719"/>
    </source>
</evidence>
<dbReference type="GO" id="GO:0016251">
    <property type="term" value="F:RNA polymerase II general transcription initiation factor activity"/>
    <property type="evidence" value="ECO:0007669"/>
    <property type="project" value="TreeGrafter"/>
</dbReference>
<dbReference type="RefSeq" id="XP_052944865.1">
    <property type="nucleotide sequence ID" value="XM_053088534.1"/>
</dbReference>
<evidence type="ECO:0000256" key="1">
    <source>
        <dbReference type="ARBA" id="ARBA00004123"/>
    </source>
</evidence>